<dbReference type="OrthoDB" id="14833at2759"/>
<dbReference type="Gene3D" id="2.40.160.120">
    <property type="match status" value="1"/>
</dbReference>
<keyword evidence="3" id="KW-1185">Reference proteome</keyword>
<gene>
    <name evidence="2" type="ORF">BJ554DRAFT_4903</name>
</gene>
<proteinExistence type="inferred from homology"/>
<dbReference type="EMBL" id="JAEFCI010013062">
    <property type="protein sequence ID" value="KAG5455618.1"/>
    <property type="molecule type" value="Genomic_DNA"/>
</dbReference>
<dbReference type="GO" id="GO:0016020">
    <property type="term" value="C:membrane"/>
    <property type="evidence" value="ECO:0007669"/>
    <property type="project" value="TreeGrafter"/>
</dbReference>
<dbReference type="Gene3D" id="1.10.287.2720">
    <property type="match status" value="1"/>
</dbReference>
<comment type="caution">
    <text evidence="2">The sequence shown here is derived from an EMBL/GenBank/DDBJ whole genome shotgun (WGS) entry which is preliminary data.</text>
</comment>
<evidence type="ECO:0000313" key="3">
    <source>
        <dbReference type="Proteomes" id="UP000673691"/>
    </source>
</evidence>
<dbReference type="Proteomes" id="UP000673691">
    <property type="component" value="Unassembled WGS sequence"/>
</dbReference>
<sequence>GELHWRSERPHLPVVPALHDESDGVQTPKEEGEFLDRLRAALSAGRCWPGRFSAASLLGHPDRSLRSPILTNFLPPCEARIVAVLKWFVSTLYGSYYSRCAKGFEKKPYNPVLGEEFFCNFKCDKPCGKTRLFCEQGNLITTAGRCREAKHADPSLLTSRTQNFLTCGIYRFRPDHHAVSHHPPITAFYIENLEDGVYLNGHCGC</sequence>
<dbReference type="GO" id="GO:0005829">
    <property type="term" value="C:cytosol"/>
    <property type="evidence" value="ECO:0007669"/>
    <property type="project" value="TreeGrafter"/>
</dbReference>
<name>A0A8H8DEP2_9FUNG</name>
<protein>
    <submittedName>
        <fullName evidence="2">Oxysterol-binding protein-domain-containing protein</fullName>
    </submittedName>
</protein>
<dbReference type="InterPro" id="IPR037239">
    <property type="entry name" value="OSBP_sf"/>
</dbReference>
<accession>A0A8H8DEP2</accession>
<evidence type="ECO:0000313" key="2">
    <source>
        <dbReference type="EMBL" id="KAG5455618.1"/>
    </source>
</evidence>
<feature type="non-terminal residue" evidence="2">
    <location>
        <position position="1"/>
    </location>
</feature>
<dbReference type="InterPro" id="IPR000648">
    <property type="entry name" value="Oxysterol-bd"/>
</dbReference>
<dbReference type="SUPFAM" id="SSF144000">
    <property type="entry name" value="Oxysterol-binding protein-like"/>
    <property type="match status" value="2"/>
</dbReference>
<reference evidence="2 3" key="1">
    <citation type="journal article" name="Sci. Rep.">
        <title>Genome-scale phylogenetic analyses confirm Olpidium as the closest living zoosporic fungus to the non-flagellated, terrestrial fungi.</title>
        <authorList>
            <person name="Chang Y."/>
            <person name="Rochon D."/>
            <person name="Sekimoto S."/>
            <person name="Wang Y."/>
            <person name="Chovatia M."/>
            <person name="Sandor L."/>
            <person name="Salamov A."/>
            <person name="Grigoriev I.V."/>
            <person name="Stajich J.E."/>
            <person name="Spatafora J.W."/>
        </authorList>
    </citation>
    <scope>NUCLEOTIDE SEQUENCE [LARGE SCALE GENOMIC DNA]</scope>
    <source>
        <strain evidence="2">S191</strain>
    </source>
</reference>
<dbReference type="PANTHER" id="PTHR10972">
    <property type="entry name" value="OXYSTEROL-BINDING PROTEIN-RELATED"/>
    <property type="match status" value="1"/>
</dbReference>
<comment type="similarity">
    <text evidence="1">Belongs to the OSBP family.</text>
</comment>
<organism evidence="2 3">
    <name type="scientific">Olpidium bornovanus</name>
    <dbReference type="NCBI Taxonomy" id="278681"/>
    <lineage>
        <taxon>Eukaryota</taxon>
        <taxon>Fungi</taxon>
        <taxon>Fungi incertae sedis</taxon>
        <taxon>Olpidiomycota</taxon>
        <taxon>Olpidiomycotina</taxon>
        <taxon>Olpidiomycetes</taxon>
        <taxon>Olpidiales</taxon>
        <taxon>Olpidiaceae</taxon>
        <taxon>Olpidium</taxon>
    </lineage>
</organism>
<dbReference type="PANTHER" id="PTHR10972:SF102">
    <property type="entry name" value="OXYSTEROL-BINDING PROTEIN"/>
    <property type="match status" value="1"/>
</dbReference>
<dbReference type="GO" id="GO:0032934">
    <property type="term" value="F:sterol binding"/>
    <property type="evidence" value="ECO:0007669"/>
    <property type="project" value="TreeGrafter"/>
</dbReference>
<dbReference type="AlphaFoldDB" id="A0A8H8DEP2"/>
<evidence type="ECO:0000256" key="1">
    <source>
        <dbReference type="ARBA" id="ARBA00008842"/>
    </source>
</evidence>